<keyword evidence="5" id="KW-1185">Reference proteome</keyword>
<evidence type="ECO:0000313" key="4">
    <source>
        <dbReference type="EMBL" id="PFX30276.1"/>
    </source>
</evidence>
<evidence type="ECO:0000313" key="5">
    <source>
        <dbReference type="Proteomes" id="UP000225706"/>
    </source>
</evidence>
<dbReference type="SUPFAM" id="SSF103473">
    <property type="entry name" value="MFS general substrate transporter"/>
    <property type="match status" value="1"/>
</dbReference>
<feature type="domain" description="Major facilitator superfamily (MFS) profile" evidence="3">
    <location>
        <begin position="251"/>
        <end position="448"/>
    </location>
</feature>
<gene>
    <name evidence="4" type="primary">SLC16A3</name>
    <name evidence="4" type="ORF">AWC38_SpisGene4965</name>
</gene>
<dbReference type="OrthoDB" id="5977762at2759"/>
<feature type="transmembrane region" description="Helical" evidence="2">
    <location>
        <begin position="98"/>
        <end position="122"/>
    </location>
</feature>
<feature type="transmembrane region" description="Helical" evidence="2">
    <location>
        <begin position="343"/>
        <end position="365"/>
    </location>
</feature>
<evidence type="ECO:0000256" key="2">
    <source>
        <dbReference type="SAM" id="Phobius"/>
    </source>
</evidence>
<dbReference type="GO" id="GO:0016020">
    <property type="term" value="C:membrane"/>
    <property type="evidence" value="ECO:0007669"/>
    <property type="project" value="UniProtKB-SubCell"/>
</dbReference>
<dbReference type="InterPro" id="IPR050327">
    <property type="entry name" value="Proton-linked_MCT"/>
</dbReference>
<dbReference type="PANTHER" id="PTHR11360:SF251">
    <property type="entry name" value="MAJOR FACILITATOR SUPERFAMILY (MFS) PROFILE DOMAIN-CONTAINING PROTEIN"/>
    <property type="match status" value="1"/>
</dbReference>
<feature type="transmembrane region" description="Helical" evidence="2">
    <location>
        <begin position="40"/>
        <end position="58"/>
    </location>
</feature>
<dbReference type="PROSITE" id="PS50850">
    <property type="entry name" value="MFS"/>
    <property type="match status" value="1"/>
</dbReference>
<dbReference type="InterPro" id="IPR011701">
    <property type="entry name" value="MFS"/>
</dbReference>
<feature type="transmembrane region" description="Helical" evidence="2">
    <location>
        <begin position="377"/>
        <end position="400"/>
    </location>
</feature>
<sequence length="448" mass="48998">MKEFEESRQKTVWVGSLAIGLTFFLGSLGSLLCQIIGCRFTAIMGCLVCAVSLLVTPYSSNLDWMFLTYGCMFGIGSALMLSSYFLITAKNFRRWQSLAVGIVTVGGSSGLLIMGPLLQLLIDSFGWRGAFRNLSIPFFVMACVCGVTFGDPALPDISATTLAKKNQCDSKLLSESEAHPEMEMDVINKKQDRVHEEKKVKITADDCPTETRKISQMRSSHVAAKTDSNTVSNCLGKLNALLNFSVFKIPRYSVAVLSLCLMKFGHFIPQIHMVNYCLELGISADSASRFFIPFGLSSSVARVVTGRICDATWVNTIYIYQFGALLDGFAIVVLPVIRNYAGIQVFAVIYGIADGVLISTMNSLLMFSVHEKRRAAALGVGNSLLSLAMASGPPFAGFLVDLSDCYTWPFFIAGIVLHMAGLVPLVLFCLEEKTDSDLKEDKIRKSLL</sequence>
<organism evidence="4 5">
    <name type="scientific">Stylophora pistillata</name>
    <name type="common">Smooth cauliflower coral</name>
    <dbReference type="NCBI Taxonomy" id="50429"/>
    <lineage>
        <taxon>Eukaryota</taxon>
        <taxon>Metazoa</taxon>
        <taxon>Cnidaria</taxon>
        <taxon>Anthozoa</taxon>
        <taxon>Hexacorallia</taxon>
        <taxon>Scleractinia</taxon>
        <taxon>Astrocoeniina</taxon>
        <taxon>Pocilloporidae</taxon>
        <taxon>Stylophora</taxon>
    </lineage>
</organism>
<dbReference type="PRINTS" id="PR00173">
    <property type="entry name" value="EDTRNSPORT"/>
</dbReference>
<feature type="transmembrane region" description="Helical" evidence="2">
    <location>
        <begin position="406"/>
        <end position="430"/>
    </location>
</feature>
<name>A0A2B4SLN4_STYPI</name>
<comment type="subcellular location">
    <subcellularLocation>
        <location evidence="1">Membrane</location>
        <topology evidence="1">Multi-pass membrane protein</topology>
    </subcellularLocation>
</comment>
<feature type="transmembrane region" description="Helical" evidence="2">
    <location>
        <begin position="317"/>
        <end position="337"/>
    </location>
</feature>
<keyword evidence="2" id="KW-1133">Transmembrane helix</keyword>
<evidence type="ECO:0000256" key="1">
    <source>
        <dbReference type="ARBA" id="ARBA00004141"/>
    </source>
</evidence>
<feature type="transmembrane region" description="Helical" evidence="2">
    <location>
        <begin position="64"/>
        <end position="86"/>
    </location>
</feature>
<evidence type="ECO:0000259" key="3">
    <source>
        <dbReference type="PROSITE" id="PS50850"/>
    </source>
</evidence>
<feature type="transmembrane region" description="Helical" evidence="2">
    <location>
        <begin position="134"/>
        <end position="154"/>
    </location>
</feature>
<dbReference type="Proteomes" id="UP000225706">
    <property type="component" value="Unassembled WGS sequence"/>
</dbReference>
<dbReference type="Pfam" id="PF07690">
    <property type="entry name" value="MFS_1"/>
    <property type="match status" value="1"/>
</dbReference>
<reference evidence="5" key="1">
    <citation type="journal article" date="2017" name="bioRxiv">
        <title>Comparative analysis of the genomes of Stylophora pistillata and Acropora digitifera provides evidence for extensive differences between species of corals.</title>
        <authorList>
            <person name="Voolstra C.R."/>
            <person name="Li Y."/>
            <person name="Liew Y.J."/>
            <person name="Baumgarten S."/>
            <person name="Zoccola D."/>
            <person name="Flot J.-F."/>
            <person name="Tambutte S."/>
            <person name="Allemand D."/>
            <person name="Aranda M."/>
        </authorList>
    </citation>
    <scope>NUCLEOTIDE SEQUENCE [LARGE SCALE GENOMIC DNA]</scope>
</reference>
<feature type="transmembrane region" description="Helical" evidence="2">
    <location>
        <begin position="12"/>
        <end position="33"/>
    </location>
</feature>
<comment type="caution">
    <text evidence="4">The sequence shown here is derived from an EMBL/GenBank/DDBJ whole genome shotgun (WGS) entry which is preliminary data.</text>
</comment>
<dbReference type="InterPro" id="IPR020846">
    <property type="entry name" value="MFS_dom"/>
</dbReference>
<accession>A0A2B4SLN4</accession>
<dbReference type="EMBL" id="LSMT01000053">
    <property type="protein sequence ID" value="PFX30276.1"/>
    <property type="molecule type" value="Genomic_DNA"/>
</dbReference>
<dbReference type="Gene3D" id="1.20.1250.20">
    <property type="entry name" value="MFS general substrate transporter like domains"/>
    <property type="match status" value="1"/>
</dbReference>
<proteinExistence type="predicted"/>
<keyword evidence="2" id="KW-0472">Membrane</keyword>
<dbReference type="PANTHER" id="PTHR11360">
    <property type="entry name" value="MONOCARBOXYLATE TRANSPORTER"/>
    <property type="match status" value="1"/>
</dbReference>
<dbReference type="InterPro" id="IPR036259">
    <property type="entry name" value="MFS_trans_sf"/>
</dbReference>
<dbReference type="AlphaFoldDB" id="A0A2B4SLN4"/>
<keyword evidence="2" id="KW-0812">Transmembrane</keyword>
<dbReference type="GO" id="GO:0022857">
    <property type="term" value="F:transmembrane transporter activity"/>
    <property type="evidence" value="ECO:0007669"/>
    <property type="project" value="InterPro"/>
</dbReference>
<protein>
    <submittedName>
        <fullName evidence="4">Monocarboxylate transporter 3</fullName>
    </submittedName>
</protein>